<feature type="compositionally biased region" description="Polar residues" evidence="6">
    <location>
        <begin position="667"/>
        <end position="680"/>
    </location>
</feature>
<proteinExistence type="inferred from homology"/>
<comment type="function">
    <text evidence="3 5">Mediates inactivation of the TORC1 complex in response to amino acid starvation. Required for meiotic nuclear division.</text>
</comment>
<keyword evidence="5" id="KW-0469">Meiosis</keyword>
<feature type="compositionally biased region" description="Polar residues" evidence="6">
    <location>
        <begin position="784"/>
        <end position="799"/>
    </location>
</feature>
<dbReference type="EMBL" id="MU858228">
    <property type="protein sequence ID" value="KAK4208813.1"/>
    <property type="molecule type" value="Genomic_DNA"/>
</dbReference>
<feature type="region of interest" description="Disordered" evidence="6">
    <location>
        <begin position="626"/>
        <end position="700"/>
    </location>
</feature>
<feature type="region of interest" description="Disordered" evidence="6">
    <location>
        <begin position="718"/>
        <end position="738"/>
    </location>
</feature>
<dbReference type="GO" id="GO:0034198">
    <property type="term" value="P:cellular response to amino acid starvation"/>
    <property type="evidence" value="ECO:0007669"/>
    <property type="project" value="TreeGrafter"/>
</dbReference>
<comment type="caution">
    <text evidence="8">The sequence shown here is derived from an EMBL/GenBank/DDBJ whole genome shotgun (WGS) entry which is preliminary data.</text>
</comment>
<feature type="compositionally biased region" description="Basic and acidic residues" evidence="6">
    <location>
        <begin position="162"/>
        <end position="171"/>
    </location>
</feature>
<protein>
    <recommendedName>
        <fullName evidence="2 5">Nitrogen permease regulator 3</fullName>
    </recommendedName>
    <alternativeName>
        <fullName evidence="4 5">Required for meiotic nuclear division protein 11</fullName>
    </alternativeName>
</protein>
<gene>
    <name evidence="8" type="ORF">QBC37DRAFT_431366</name>
</gene>
<dbReference type="PANTHER" id="PTHR13153:SF5">
    <property type="entry name" value="GATOR COMPLEX PROTEIN NPRL3"/>
    <property type="match status" value="1"/>
</dbReference>
<dbReference type="InterPro" id="IPR005365">
    <property type="entry name" value="Npr3"/>
</dbReference>
<evidence type="ECO:0000313" key="9">
    <source>
        <dbReference type="Proteomes" id="UP001301769"/>
    </source>
</evidence>
<dbReference type="InterPro" id="IPR056603">
    <property type="entry name" value="HTH_NPRL3"/>
</dbReference>
<organism evidence="8 9">
    <name type="scientific">Rhypophila decipiens</name>
    <dbReference type="NCBI Taxonomy" id="261697"/>
    <lineage>
        <taxon>Eukaryota</taxon>
        <taxon>Fungi</taxon>
        <taxon>Dikarya</taxon>
        <taxon>Ascomycota</taxon>
        <taxon>Pezizomycotina</taxon>
        <taxon>Sordariomycetes</taxon>
        <taxon>Sordariomycetidae</taxon>
        <taxon>Sordariales</taxon>
        <taxon>Naviculisporaceae</taxon>
        <taxon>Rhypophila</taxon>
    </lineage>
</organism>
<reference evidence="8" key="2">
    <citation type="submission" date="2023-05" db="EMBL/GenBank/DDBJ databases">
        <authorList>
            <consortium name="Lawrence Berkeley National Laboratory"/>
            <person name="Steindorff A."/>
            <person name="Hensen N."/>
            <person name="Bonometti L."/>
            <person name="Westerberg I."/>
            <person name="Brannstrom I.O."/>
            <person name="Guillou S."/>
            <person name="Cros-Aarteil S."/>
            <person name="Calhoun S."/>
            <person name="Haridas S."/>
            <person name="Kuo A."/>
            <person name="Mondo S."/>
            <person name="Pangilinan J."/>
            <person name="Riley R."/>
            <person name="Labutti K."/>
            <person name="Andreopoulos B."/>
            <person name="Lipzen A."/>
            <person name="Chen C."/>
            <person name="Yanf M."/>
            <person name="Daum C."/>
            <person name="Ng V."/>
            <person name="Clum A."/>
            <person name="Ohm R."/>
            <person name="Martin F."/>
            <person name="Silar P."/>
            <person name="Natvig D."/>
            <person name="Lalanne C."/>
            <person name="Gautier V."/>
            <person name="Ament-Velasquez S.L."/>
            <person name="Kruys A."/>
            <person name="Hutchinson M.I."/>
            <person name="Powell A.J."/>
            <person name="Barry K."/>
            <person name="Miller A.N."/>
            <person name="Grigoriev I.V."/>
            <person name="Debuchy R."/>
            <person name="Gladieux P."/>
            <person name="Thoren M.H."/>
            <person name="Johannesson H."/>
        </authorList>
    </citation>
    <scope>NUCLEOTIDE SEQUENCE</scope>
    <source>
        <strain evidence="8">PSN293</strain>
    </source>
</reference>
<dbReference type="Pfam" id="PF24064">
    <property type="entry name" value="HTH_NPRL3"/>
    <property type="match status" value="1"/>
</dbReference>
<dbReference type="Pfam" id="PF03666">
    <property type="entry name" value="NPR3"/>
    <property type="match status" value="1"/>
</dbReference>
<evidence type="ECO:0000256" key="4">
    <source>
        <dbReference type="ARBA" id="ARBA00030028"/>
    </source>
</evidence>
<feature type="compositionally biased region" description="Basic and acidic residues" evidence="6">
    <location>
        <begin position="181"/>
        <end position="216"/>
    </location>
</feature>
<evidence type="ECO:0000256" key="3">
    <source>
        <dbReference type="ARBA" id="ARBA00025376"/>
    </source>
</evidence>
<accession>A0AAN6XY67</accession>
<keyword evidence="9" id="KW-1185">Reference proteome</keyword>
<name>A0AAN6XY67_9PEZI</name>
<evidence type="ECO:0000256" key="6">
    <source>
        <dbReference type="SAM" id="MobiDB-lite"/>
    </source>
</evidence>
<dbReference type="GO" id="GO:1904262">
    <property type="term" value="P:negative regulation of TORC1 signaling"/>
    <property type="evidence" value="ECO:0007669"/>
    <property type="project" value="TreeGrafter"/>
</dbReference>
<evidence type="ECO:0000256" key="5">
    <source>
        <dbReference type="RuleBase" id="RU368069"/>
    </source>
</evidence>
<dbReference type="AlphaFoldDB" id="A0AAN6XY67"/>
<keyword evidence="5" id="KW-0732">Signal</keyword>
<dbReference type="PANTHER" id="PTHR13153">
    <property type="entry name" value="CGTHBA PROTEIN -14 GENE PROTEIN"/>
    <property type="match status" value="1"/>
</dbReference>
<dbReference type="GO" id="GO:0010508">
    <property type="term" value="P:positive regulation of autophagy"/>
    <property type="evidence" value="ECO:0007669"/>
    <property type="project" value="TreeGrafter"/>
</dbReference>
<feature type="compositionally biased region" description="Polar residues" evidence="6">
    <location>
        <begin position="626"/>
        <end position="644"/>
    </location>
</feature>
<feature type="domain" description="GATOR1 complex protein NPRL3 C-terminal HTH" evidence="7">
    <location>
        <begin position="828"/>
        <end position="873"/>
    </location>
</feature>
<comment type="similarity">
    <text evidence="1 5">Belongs to the NPR3 family.</text>
</comment>
<feature type="compositionally biased region" description="Low complexity" evidence="6">
    <location>
        <begin position="650"/>
        <end position="666"/>
    </location>
</feature>
<feature type="compositionally biased region" description="Low complexity" evidence="6">
    <location>
        <begin position="568"/>
        <end position="580"/>
    </location>
</feature>
<evidence type="ECO:0000256" key="2">
    <source>
        <dbReference type="ARBA" id="ARBA00017880"/>
    </source>
</evidence>
<feature type="region of interest" description="Disordered" evidence="6">
    <location>
        <begin position="561"/>
        <end position="582"/>
    </location>
</feature>
<sequence length="879" mass="97600">MSVPVLPSPSNFLAVALVINRSRDGPRFVFHYPPHVKPAHCSEKQSNAEDNFDLDEEEDLFFDRPSRPGIDRTPSLGPNAANYSPLWNSDDHQVTDSGTQVVPWEHVAGFPTKDLESILTPARAYHKKLFHVSLDPLRCVSYPVYAPENGSWKKKKKQQKQKQPDSRKPRTDDDDSVPWTDIDRPAGTGDRRQSDVVDSSAREAAKAAMKTAEETEDKRSSMTMFNLVFILNPQKHEAKDLVDLMFFHIIKKINKAYKYCQQRSDFVWKESKKILALKDKGREDKRKMSSLWEEILSTSSLAASMQDIYDAVSRNRIAALQLETPEGLVTHSVQIPIPFHVPDLPPDGASDQVGLWLTTANSHIADDAVDELDYVDKNFALLLMADEKKIISELQQDADETALRMIEFVRHCKPTLSFYQVGQQSNNILTPAEVRKFAQHFIFWRRAIAIPPLHARDIYIVSPNCDLRKLPQAAAQWARQFPLSPPLPNFLAELSVAPRPYKLHCPSKAHRPVYMTMLAWLMRGGWVTQLCTFAYVVVWPEIVYEVEYALEAEEIAKAKKAQARGGDASSAESGRGSISSPTDMAALGDAAIAGFGSGFLPLLDDSHSDLASSAATLRDLSLSHSPTLARARQQTPSQAAESPTSPEPKFSPLSPAPFLSPTSATSGSNRPETLHRTVTGSTSSQSSSKPTPAEQAAEKARLERLAAKAARELMERATAHARKAVPEQTSHPSINPARHLAGMSPHIILDAKKATGTESLYLSAIGRRLRDNGKKRLPSGGGVNHNNNPAGQKHLGSTNLRTVPHGISGMSGHGGIMHAGIKDGSDWDERVANTWPQFWKYFNGRSALERIALQEDMKRKDAWNLLTAMSEYLLCVRHW</sequence>
<dbReference type="Proteomes" id="UP001301769">
    <property type="component" value="Unassembled WGS sequence"/>
</dbReference>
<reference evidence="8" key="1">
    <citation type="journal article" date="2023" name="Mol. Phylogenet. Evol.">
        <title>Genome-scale phylogeny and comparative genomics of the fungal order Sordariales.</title>
        <authorList>
            <person name="Hensen N."/>
            <person name="Bonometti L."/>
            <person name="Westerberg I."/>
            <person name="Brannstrom I.O."/>
            <person name="Guillou S."/>
            <person name="Cros-Aarteil S."/>
            <person name="Calhoun S."/>
            <person name="Haridas S."/>
            <person name="Kuo A."/>
            <person name="Mondo S."/>
            <person name="Pangilinan J."/>
            <person name="Riley R."/>
            <person name="LaButti K."/>
            <person name="Andreopoulos B."/>
            <person name="Lipzen A."/>
            <person name="Chen C."/>
            <person name="Yan M."/>
            <person name="Daum C."/>
            <person name="Ng V."/>
            <person name="Clum A."/>
            <person name="Steindorff A."/>
            <person name="Ohm R.A."/>
            <person name="Martin F."/>
            <person name="Silar P."/>
            <person name="Natvig D.O."/>
            <person name="Lalanne C."/>
            <person name="Gautier V."/>
            <person name="Ament-Velasquez S.L."/>
            <person name="Kruys A."/>
            <person name="Hutchinson M.I."/>
            <person name="Powell A.J."/>
            <person name="Barry K."/>
            <person name="Miller A.N."/>
            <person name="Grigoriev I.V."/>
            <person name="Debuchy R."/>
            <person name="Gladieux P."/>
            <person name="Hiltunen Thoren M."/>
            <person name="Johannesson H."/>
        </authorList>
    </citation>
    <scope>NUCLEOTIDE SEQUENCE</scope>
    <source>
        <strain evidence="8">PSN293</strain>
    </source>
</reference>
<feature type="region of interest" description="Disordered" evidence="6">
    <location>
        <begin position="771"/>
        <end position="799"/>
    </location>
</feature>
<evidence type="ECO:0000256" key="1">
    <source>
        <dbReference type="ARBA" id="ARBA00010546"/>
    </source>
</evidence>
<comment type="subcellular location">
    <subcellularLocation>
        <location evidence="5">Vacuole membrane</location>
        <topology evidence="5">Peripheral membrane protein</topology>
    </subcellularLocation>
</comment>
<dbReference type="GO" id="GO:0038202">
    <property type="term" value="P:TORC1 signaling"/>
    <property type="evidence" value="ECO:0007669"/>
    <property type="project" value="TreeGrafter"/>
</dbReference>
<evidence type="ECO:0000313" key="8">
    <source>
        <dbReference type="EMBL" id="KAK4208813.1"/>
    </source>
</evidence>
<dbReference type="GO" id="GO:0051321">
    <property type="term" value="P:meiotic cell cycle"/>
    <property type="evidence" value="ECO:0007669"/>
    <property type="project" value="UniProtKB-UniRule"/>
</dbReference>
<dbReference type="GO" id="GO:0005774">
    <property type="term" value="C:vacuolar membrane"/>
    <property type="evidence" value="ECO:0007669"/>
    <property type="project" value="UniProtKB-SubCell"/>
</dbReference>
<dbReference type="GO" id="GO:1990130">
    <property type="term" value="C:GATOR1 complex"/>
    <property type="evidence" value="ECO:0007669"/>
    <property type="project" value="TreeGrafter"/>
</dbReference>
<evidence type="ECO:0000259" key="7">
    <source>
        <dbReference type="Pfam" id="PF24064"/>
    </source>
</evidence>
<feature type="region of interest" description="Disordered" evidence="6">
    <location>
        <begin position="148"/>
        <end position="216"/>
    </location>
</feature>